<keyword evidence="2" id="KW-1133">Transmembrane helix</keyword>
<name>A0ABY1N056_9ACTN</name>
<dbReference type="RefSeq" id="WP_154829659.1">
    <property type="nucleotide sequence ID" value="NZ_BAAAQH010000005.1"/>
</dbReference>
<feature type="region of interest" description="Disordered" evidence="1">
    <location>
        <begin position="1"/>
        <end position="28"/>
    </location>
</feature>
<organism evidence="3 4">
    <name type="scientific">Dietzia kunjamensis subsp. schimae</name>
    <dbReference type="NCBI Taxonomy" id="498198"/>
    <lineage>
        <taxon>Bacteria</taxon>
        <taxon>Bacillati</taxon>
        <taxon>Actinomycetota</taxon>
        <taxon>Actinomycetes</taxon>
        <taxon>Mycobacteriales</taxon>
        <taxon>Dietziaceae</taxon>
        <taxon>Dietzia</taxon>
    </lineage>
</organism>
<evidence type="ECO:0000313" key="4">
    <source>
        <dbReference type="Proteomes" id="UP000315460"/>
    </source>
</evidence>
<feature type="transmembrane region" description="Helical" evidence="2">
    <location>
        <begin position="36"/>
        <end position="57"/>
    </location>
</feature>
<proteinExistence type="predicted"/>
<dbReference type="Proteomes" id="UP000315460">
    <property type="component" value="Unassembled WGS sequence"/>
</dbReference>
<keyword evidence="2" id="KW-0472">Membrane</keyword>
<comment type="caution">
    <text evidence="3">The sequence shown here is derived from an EMBL/GenBank/DDBJ whole genome shotgun (WGS) entry which is preliminary data.</text>
</comment>
<dbReference type="InterPro" id="IPR001646">
    <property type="entry name" value="5peptide_repeat"/>
</dbReference>
<dbReference type="EMBL" id="FXTG01000002">
    <property type="protein sequence ID" value="SMO61735.1"/>
    <property type="molecule type" value="Genomic_DNA"/>
</dbReference>
<keyword evidence="2" id="KW-0812">Transmembrane</keyword>
<evidence type="ECO:0000256" key="1">
    <source>
        <dbReference type="SAM" id="MobiDB-lite"/>
    </source>
</evidence>
<dbReference type="Pfam" id="PF13576">
    <property type="entry name" value="Pentapeptide_3"/>
    <property type="match status" value="4"/>
</dbReference>
<reference evidence="3 4" key="1">
    <citation type="submission" date="2017-05" db="EMBL/GenBank/DDBJ databases">
        <authorList>
            <person name="Varghese N."/>
            <person name="Submissions S."/>
        </authorList>
    </citation>
    <scope>NUCLEOTIDE SEQUENCE [LARGE SCALE GENOMIC DNA]</scope>
    <source>
        <strain evidence="3 4">DSM 45139</strain>
    </source>
</reference>
<protein>
    <submittedName>
        <fullName evidence="3">Uncharacterized protein YjbI, contains pentapeptide repeats</fullName>
    </submittedName>
</protein>
<evidence type="ECO:0000313" key="3">
    <source>
        <dbReference type="EMBL" id="SMO61735.1"/>
    </source>
</evidence>
<gene>
    <name evidence="3" type="ORF">SAMN06265174_102644</name>
</gene>
<evidence type="ECO:0000256" key="2">
    <source>
        <dbReference type="SAM" id="Phobius"/>
    </source>
</evidence>
<dbReference type="Gene3D" id="2.160.20.80">
    <property type="entry name" value="E3 ubiquitin-protein ligase SopA"/>
    <property type="match status" value="1"/>
</dbReference>
<keyword evidence="4" id="KW-1185">Reference proteome</keyword>
<sequence length="566" mass="61230">MSKDDIVTTSGESGVTDVPAPDTSQTNVKTNPSRRILITIGLATLLVAGLLGVTGWATMQHGWSLGRPWWYGLQLRYVATPIAAFTAAIVAITTAWWTVRSTRAISAAEHRRWETDRKSENARRTIERQDAIERTLRDRFHELVKLLASEDLRAREGAAYAVAALADDWAAHYIDDSAKARAEQQVCINVLISQLRDSLPSTSLGTNREQLIAFKHAIQNTIRSRLGRVDGGQDRPGIWSTFDFAFDGCTFHNLKLDSCFFDGGPVSFGGARFAGDAKFDRARFTEDARFNGAQFAGEARFSDAQFAGEAWFAGAQFAGQASFGGARFTGDARFNDARFTGEARFDGAQFAGEAWFAGARFAGQTSFGNARFAGRASFGGAQFRALWFAGARFAGQASFGGAQFTGTAEFGGAQFTGRASFDGAQFIGDADFDRARFTGDADFVGAHFAGGAKFGRTQFAGVAAFRRAHFTGRTVFADAQFIKDALFGGAHFTGESGLEGAHFPGDTGFRGTHFASSRVSLEKAFARGPRSLDRAYFDVSPADFPECEVCDALRARQTSEPNPEDG</sequence>
<accession>A0ABY1N056</accession>
<feature type="transmembrane region" description="Helical" evidence="2">
    <location>
        <begin position="77"/>
        <end position="99"/>
    </location>
</feature>